<organism evidence="1 2">
    <name type="scientific">Rhynchosporium secalis</name>
    <name type="common">Barley scald fungus</name>
    <dbReference type="NCBI Taxonomy" id="38038"/>
    <lineage>
        <taxon>Eukaryota</taxon>
        <taxon>Fungi</taxon>
        <taxon>Dikarya</taxon>
        <taxon>Ascomycota</taxon>
        <taxon>Pezizomycotina</taxon>
        <taxon>Leotiomycetes</taxon>
        <taxon>Helotiales</taxon>
        <taxon>Ploettnerulaceae</taxon>
        <taxon>Rhynchosporium</taxon>
    </lineage>
</organism>
<protein>
    <submittedName>
        <fullName evidence="1">Uncharacterized protein</fullName>
    </submittedName>
</protein>
<dbReference type="EMBL" id="FJVC01000233">
    <property type="protein sequence ID" value="CZT45985.1"/>
    <property type="molecule type" value="Genomic_DNA"/>
</dbReference>
<dbReference type="AlphaFoldDB" id="A0A1E1MB92"/>
<accession>A0A1E1MB92</accession>
<evidence type="ECO:0000313" key="1">
    <source>
        <dbReference type="EMBL" id="CZT45985.1"/>
    </source>
</evidence>
<evidence type="ECO:0000313" key="2">
    <source>
        <dbReference type="Proteomes" id="UP000177625"/>
    </source>
</evidence>
<gene>
    <name evidence="1" type="ORF">RSE6_06352</name>
</gene>
<proteinExistence type="predicted"/>
<sequence>MDTECQISPISAKVNRNVAHSSGYSRFMASAICWSTPGTLDRVA</sequence>
<dbReference type="Proteomes" id="UP000177625">
    <property type="component" value="Unassembled WGS sequence"/>
</dbReference>
<reference evidence="2" key="1">
    <citation type="submission" date="2016-03" db="EMBL/GenBank/DDBJ databases">
        <authorList>
            <person name="Guldener U."/>
        </authorList>
    </citation>
    <scope>NUCLEOTIDE SEQUENCE [LARGE SCALE GENOMIC DNA]</scope>
</reference>
<keyword evidence="2" id="KW-1185">Reference proteome</keyword>
<name>A0A1E1MB92_RHYSE</name>